<keyword evidence="3 6" id="KW-0812">Transmembrane</keyword>
<keyword evidence="4 6" id="KW-1133">Transmembrane helix</keyword>
<comment type="caution">
    <text evidence="7">The sequence shown here is derived from an EMBL/GenBank/DDBJ whole genome shotgun (WGS) entry which is preliminary data.</text>
</comment>
<feature type="transmembrane region" description="Helical" evidence="6">
    <location>
        <begin position="217"/>
        <end position="242"/>
    </location>
</feature>
<dbReference type="Proteomes" id="UP001190926">
    <property type="component" value="Unassembled WGS sequence"/>
</dbReference>
<protein>
    <submittedName>
        <fullName evidence="7">Uncharacterized protein</fullName>
    </submittedName>
</protein>
<dbReference type="CDD" id="cd13132">
    <property type="entry name" value="MATE_eukaryotic"/>
    <property type="match status" value="1"/>
</dbReference>
<evidence type="ECO:0000256" key="4">
    <source>
        <dbReference type="ARBA" id="ARBA00022989"/>
    </source>
</evidence>
<feature type="transmembrane region" description="Helical" evidence="6">
    <location>
        <begin position="104"/>
        <end position="125"/>
    </location>
</feature>
<evidence type="ECO:0000256" key="2">
    <source>
        <dbReference type="ARBA" id="ARBA00010199"/>
    </source>
</evidence>
<dbReference type="InterPro" id="IPR002528">
    <property type="entry name" value="MATE_fam"/>
</dbReference>
<evidence type="ECO:0000256" key="1">
    <source>
        <dbReference type="ARBA" id="ARBA00004141"/>
    </source>
</evidence>
<gene>
    <name evidence="7" type="ORF">C2S53_000011</name>
</gene>
<feature type="transmembrane region" description="Helical" evidence="6">
    <location>
        <begin position="316"/>
        <end position="339"/>
    </location>
</feature>
<dbReference type="PANTHER" id="PTHR11206">
    <property type="entry name" value="MULTIDRUG RESISTANCE PROTEIN"/>
    <property type="match status" value="1"/>
</dbReference>
<dbReference type="AlphaFoldDB" id="A0AAD4JRM1"/>
<feature type="transmembrane region" description="Helical" evidence="6">
    <location>
        <begin position="173"/>
        <end position="196"/>
    </location>
</feature>
<dbReference type="GO" id="GO:0015297">
    <property type="term" value="F:antiporter activity"/>
    <property type="evidence" value="ECO:0007669"/>
    <property type="project" value="InterPro"/>
</dbReference>
<feature type="transmembrane region" description="Helical" evidence="6">
    <location>
        <begin position="272"/>
        <end position="295"/>
    </location>
</feature>
<dbReference type="GO" id="GO:1990961">
    <property type="term" value="P:xenobiotic detoxification by transmembrane export across the plasma membrane"/>
    <property type="evidence" value="ECO:0007669"/>
    <property type="project" value="InterPro"/>
</dbReference>
<evidence type="ECO:0000256" key="5">
    <source>
        <dbReference type="ARBA" id="ARBA00023136"/>
    </source>
</evidence>
<proteinExistence type="inferred from homology"/>
<comment type="subcellular location">
    <subcellularLocation>
        <location evidence="1">Membrane</location>
        <topology evidence="1">Multi-pass membrane protein</topology>
    </subcellularLocation>
</comment>
<dbReference type="GO" id="GO:0042910">
    <property type="term" value="F:xenobiotic transmembrane transporter activity"/>
    <property type="evidence" value="ECO:0007669"/>
    <property type="project" value="InterPro"/>
</dbReference>
<name>A0AAD4JRM1_PERFH</name>
<sequence length="409" mass="45232">MDLKSFFTAVAGTQRAMTKTWDESKKIWEIAAPAIFATVAQFSIGVVTIAFVGHLGEVELAAVSIVQNVLEGFVYDVMLGMGSALETLCGQAVCAGQYEMLGIYMQRSCIITFVTALFLTPLYIFTSPILKLLQQSHNISEMAGKYAQWVIPQLFAYSLNFLLQKFLQAQSRIWVMTTISVVVLGFHVLLNWILITKLEKGLAGAAIAENVSCFVKLSLASAIMLCLELWYYTVVILMVGWLKNPEITVDAISICVRVGNELGANHPKATKFSVIVAVVTSIVFGAIFSIAVVATKNTFPKLFSSKEEVIKETSKLAYLLAATIFLNSIQPVLHGISWVQINPFRSEHNLNQNQPRSLENHRAELEQNPPRIVLRLAIGDDRHAGRNGEHIEHGVAFVLKASDRWELGN</sequence>
<dbReference type="EMBL" id="SDAM02000001">
    <property type="protein sequence ID" value="KAH6838069.1"/>
    <property type="molecule type" value="Genomic_DNA"/>
</dbReference>
<evidence type="ECO:0000256" key="6">
    <source>
        <dbReference type="SAM" id="Phobius"/>
    </source>
</evidence>
<dbReference type="Pfam" id="PF01554">
    <property type="entry name" value="MatE"/>
    <property type="match status" value="2"/>
</dbReference>
<keyword evidence="8" id="KW-1185">Reference proteome</keyword>
<comment type="similarity">
    <text evidence="2">Belongs to the multi antimicrobial extrusion (MATE) (TC 2.A.66.1) family.</text>
</comment>
<keyword evidence="5 6" id="KW-0472">Membrane</keyword>
<evidence type="ECO:0000256" key="3">
    <source>
        <dbReference type="ARBA" id="ARBA00022692"/>
    </source>
</evidence>
<dbReference type="InterPro" id="IPR045069">
    <property type="entry name" value="MATE_euk"/>
</dbReference>
<accession>A0AAD4JRM1</accession>
<feature type="transmembrane region" description="Helical" evidence="6">
    <location>
        <begin position="30"/>
        <end position="52"/>
    </location>
</feature>
<evidence type="ECO:0000313" key="8">
    <source>
        <dbReference type="Proteomes" id="UP001190926"/>
    </source>
</evidence>
<dbReference type="GO" id="GO:0016020">
    <property type="term" value="C:membrane"/>
    <property type="evidence" value="ECO:0007669"/>
    <property type="project" value="UniProtKB-SubCell"/>
</dbReference>
<evidence type="ECO:0000313" key="7">
    <source>
        <dbReference type="EMBL" id="KAH6838069.1"/>
    </source>
</evidence>
<reference evidence="7 8" key="1">
    <citation type="journal article" date="2021" name="Nat. Commun.">
        <title>Incipient diploidization of the medicinal plant Perilla within 10,000 years.</title>
        <authorList>
            <person name="Zhang Y."/>
            <person name="Shen Q."/>
            <person name="Leng L."/>
            <person name="Zhang D."/>
            <person name="Chen S."/>
            <person name="Shi Y."/>
            <person name="Ning Z."/>
            <person name="Chen S."/>
        </authorList>
    </citation>
    <scope>NUCLEOTIDE SEQUENCE [LARGE SCALE GENOMIC DNA]</scope>
    <source>
        <strain evidence="8">cv. PC099</strain>
    </source>
</reference>
<organism evidence="7 8">
    <name type="scientific">Perilla frutescens var. hirtella</name>
    <name type="common">Perilla citriodora</name>
    <name type="synonym">Perilla setoyensis</name>
    <dbReference type="NCBI Taxonomy" id="608512"/>
    <lineage>
        <taxon>Eukaryota</taxon>
        <taxon>Viridiplantae</taxon>
        <taxon>Streptophyta</taxon>
        <taxon>Embryophyta</taxon>
        <taxon>Tracheophyta</taxon>
        <taxon>Spermatophyta</taxon>
        <taxon>Magnoliopsida</taxon>
        <taxon>eudicotyledons</taxon>
        <taxon>Gunneridae</taxon>
        <taxon>Pentapetalae</taxon>
        <taxon>asterids</taxon>
        <taxon>lamiids</taxon>
        <taxon>Lamiales</taxon>
        <taxon>Lamiaceae</taxon>
        <taxon>Nepetoideae</taxon>
        <taxon>Elsholtzieae</taxon>
        <taxon>Perilla</taxon>
    </lineage>
</organism>